<dbReference type="Pfam" id="PF22725">
    <property type="entry name" value="GFO_IDH_MocA_C3"/>
    <property type="match status" value="1"/>
</dbReference>
<evidence type="ECO:0000259" key="3">
    <source>
        <dbReference type="Pfam" id="PF22725"/>
    </source>
</evidence>
<sequence length="402" mass="44688">MEGTRKENSLRQNTDLRVGVVGFGARGPLALHAHKPGEGSRVSVVADPSERGKAKAREIIGEDVRTVDTVDDLLSGGDVDAVMILAPDNLHAPIALKTLEARIPTFTEKPMAISVEDADAMLNLAYEKRARLYVGHNMRHMPVIRQMKDMIEQGKIGRVRAIWCRHFVGAGGDFYFKDWHAERERAFSLLLQKGAHDIDVIHWLAGGYTRRVSGIGGLEVYGDIEDRRDNSDRLMWDWFDAEVFPPSRQKELNPVIDVEDISMLHMMLDNGVYASYQQCHFTPDYWRNYTVIGDEGRLENMGDRAGEQIFLWNSRHSGAGRPDQVEVIARADGGHGGADPRLITEFLEFVRNGGRTDVSVIAAREAVATGVYGALSIRAGGQMLEVPPVPAKIREYLDSGQA</sequence>
<organism evidence="4 5">
    <name type="scientific">Dermabacter vaginalis</name>
    <dbReference type="NCBI Taxonomy" id="1630135"/>
    <lineage>
        <taxon>Bacteria</taxon>
        <taxon>Bacillati</taxon>
        <taxon>Actinomycetota</taxon>
        <taxon>Actinomycetes</taxon>
        <taxon>Micrococcales</taxon>
        <taxon>Dermabacteraceae</taxon>
        <taxon>Dermabacter</taxon>
    </lineage>
</organism>
<evidence type="ECO:0000256" key="1">
    <source>
        <dbReference type="ARBA" id="ARBA00023027"/>
    </source>
</evidence>
<feature type="domain" description="Gfo/Idh/MocA-like oxidoreductase N-terminal" evidence="2">
    <location>
        <begin position="16"/>
        <end position="136"/>
    </location>
</feature>
<evidence type="ECO:0000259" key="2">
    <source>
        <dbReference type="Pfam" id="PF01408"/>
    </source>
</evidence>
<dbReference type="Proteomes" id="UP000323865">
    <property type="component" value="Chromosome"/>
</dbReference>
<dbReference type="InterPro" id="IPR000683">
    <property type="entry name" value="Gfo/Idh/MocA-like_OxRdtase_N"/>
</dbReference>
<dbReference type="Gene3D" id="3.30.360.10">
    <property type="entry name" value="Dihydrodipicolinate Reductase, domain 2"/>
    <property type="match status" value="1"/>
</dbReference>
<evidence type="ECO:0000313" key="4">
    <source>
        <dbReference type="EMBL" id="QEU12416.1"/>
    </source>
</evidence>
<proteinExistence type="predicted"/>
<keyword evidence="1" id="KW-0520">NAD</keyword>
<accession>A0ABX6A787</accession>
<gene>
    <name evidence="4" type="ORF">FOB48_08910</name>
</gene>
<reference evidence="4 5" key="1">
    <citation type="submission" date="2019-09" db="EMBL/GenBank/DDBJ databases">
        <title>FDA dAtabase for Regulatory Grade micrObial Sequences (FDA-ARGOS): Supporting development and validation of Infectious Disease Dx tests.</title>
        <authorList>
            <person name="Sciortino C."/>
            <person name="Tallon L."/>
            <person name="Sadzewicz L."/>
            <person name="Vavikolanu K."/>
            <person name="Mehta A."/>
            <person name="Aluvathingal J."/>
            <person name="Nadendla S."/>
            <person name="Nandy P."/>
            <person name="Geyer C."/>
            <person name="Yan Y."/>
            <person name="Sichtig H."/>
        </authorList>
    </citation>
    <scope>NUCLEOTIDE SEQUENCE [LARGE SCALE GENOMIC DNA]</scope>
    <source>
        <strain evidence="4 5">FDAARGOS_640</strain>
    </source>
</reference>
<keyword evidence="5" id="KW-1185">Reference proteome</keyword>
<dbReference type="PANTHER" id="PTHR43708:SF8">
    <property type="entry name" value="OXIDOREDUCTASE"/>
    <property type="match status" value="1"/>
</dbReference>
<name>A0ABX6A787_9MICO</name>
<dbReference type="EMBL" id="CP044108">
    <property type="protein sequence ID" value="QEU12416.1"/>
    <property type="molecule type" value="Genomic_DNA"/>
</dbReference>
<dbReference type="InterPro" id="IPR036291">
    <property type="entry name" value="NAD(P)-bd_dom_sf"/>
</dbReference>
<dbReference type="Pfam" id="PF01408">
    <property type="entry name" value="GFO_IDH_MocA"/>
    <property type="match status" value="1"/>
</dbReference>
<dbReference type="Gene3D" id="3.40.50.720">
    <property type="entry name" value="NAD(P)-binding Rossmann-like Domain"/>
    <property type="match status" value="1"/>
</dbReference>
<evidence type="ECO:0000313" key="5">
    <source>
        <dbReference type="Proteomes" id="UP000323865"/>
    </source>
</evidence>
<dbReference type="SUPFAM" id="SSF51735">
    <property type="entry name" value="NAD(P)-binding Rossmann-fold domains"/>
    <property type="match status" value="1"/>
</dbReference>
<dbReference type="InterPro" id="IPR051317">
    <property type="entry name" value="Gfo/Idh/MocA_oxidoreduct"/>
</dbReference>
<dbReference type="SUPFAM" id="SSF55347">
    <property type="entry name" value="Glyceraldehyde-3-phosphate dehydrogenase-like, C-terminal domain"/>
    <property type="match status" value="1"/>
</dbReference>
<dbReference type="PANTHER" id="PTHR43708">
    <property type="entry name" value="CONSERVED EXPRESSED OXIDOREDUCTASE (EUROFUNG)"/>
    <property type="match status" value="1"/>
</dbReference>
<protein>
    <submittedName>
        <fullName evidence="4">Gfo/Idh/MocA family oxidoreductase</fullName>
    </submittedName>
</protein>
<feature type="domain" description="GFO/IDH/MocA-like oxidoreductase" evidence="3">
    <location>
        <begin position="144"/>
        <end position="299"/>
    </location>
</feature>
<dbReference type="InterPro" id="IPR055170">
    <property type="entry name" value="GFO_IDH_MocA-like_dom"/>
</dbReference>